<evidence type="ECO:0000259" key="7">
    <source>
        <dbReference type="Pfam" id="PF01028"/>
    </source>
</evidence>
<evidence type="ECO:0000259" key="8">
    <source>
        <dbReference type="Pfam" id="PF21338"/>
    </source>
</evidence>
<reference evidence="9 10" key="1">
    <citation type="journal article" date="2020" name="Genome Biol. Evol.">
        <title>Rhizobium dioscoreae sp. nov., a plant growth-promoting bacterium isolated from yam (Dioscorea species).</title>
        <authorList>
            <person name="Ouyabe M."/>
            <person name="Tanaka N."/>
            <person name="Shiwa Y."/>
            <person name="Fujita N."/>
            <person name="Kikuno H."/>
            <person name="Babil P."/>
            <person name="Shiwachi H."/>
        </authorList>
    </citation>
    <scope>NUCLEOTIDE SEQUENCE [LARGE SCALE GENOMIC DNA]</scope>
    <source>
        <strain evidence="9 10">S-93</strain>
    </source>
</reference>
<feature type="domain" description="DNA topoisomerase I catalytic core eukaryotic-type" evidence="7">
    <location>
        <begin position="102"/>
        <end position="318"/>
    </location>
</feature>
<keyword evidence="10" id="KW-1185">Reference proteome</keyword>
<dbReference type="EMBL" id="BLAJ01000004">
    <property type="protein sequence ID" value="GES51412.1"/>
    <property type="molecule type" value="Genomic_DNA"/>
</dbReference>
<dbReference type="Gene3D" id="3.30.66.10">
    <property type="entry name" value="DNA topoisomerase I domain"/>
    <property type="match status" value="1"/>
</dbReference>
<dbReference type="SUPFAM" id="SSF55869">
    <property type="entry name" value="DNA topoisomerase I domain"/>
    <property type="match status" value="1"/>
</dbReference>
<dbReference type="InterPro" id="IPR001631">
    <property type="entry name" value="TopoI"/>
</dbReference>
<gene>
    <name evidence="9" type="ORF">RsS93_40260</name>
</gene>
<comment type="similarity">
    <text evidence="2">Belongs to the type IB topoisomerase family.</text>
</comment>
<comment type="catalytic activity">
    <reaction evidence="1">
        <text>ATP-independent breakage of single-stranded DNA, followed by passage and rejoining.</text>
        <dbReference type="EC" id="5.6.2.1"/>
    </reaction>
</comment>
<dbReference type="InterPro" id="IPR013500">
    <property type="entry name" value="TopoI_cat_euk"/>
</dbReference>
<evidence type="ECO:0000313" key="10">
    <source>
        <dbReference type="Proteomes" id="UP000390335"/>
    </source>
</evidence>
<proteinExistence type="inferred from homology"/>
<feature type="domain" description="DNA topoisomerase IB N-terminal" evidence="8">
    <location>
        <begin position="41"/>
        <end position="89"/>
    </location>
</feature>
<dbReference type="PROSITE" id="PS52038">
    <property type="entry name" value="TOPO_IB_2"/>
    <property type="match status" value="1"/>
</dbReference>
<evidence type="ECO:0000256" key="6">
    <source>
        <dbReference type="ARBA" id="ARBA00023235"/>
    </source>
</evidence>
<dbReference type="Pfam" id="PF21338">
    <property type="entry name" value="Top1B_N_bact"/>
    <property type="match status" value="1"/>
</dbReference>
<dbReference type="Gene3D" id="1.10.132.120">
    <property type="match status" value="1"/>
</dbReference>
<dbReference type="RefSeq" id="WP_152094071.1">
    <property type="nucleotide sequence ID" value="NZ_BLAJ01000004.1"/>
</dbReference>
<evidence type="ECO:0000256" key="5">
    <source>
        <dbReference type="ARBA" id="ARBA00023125"/>
    </source>
</evidence>
<evidence type="ECO:0000256" key="4">
    <source>
        <dbReference type="ARBA" id="ARBA00023029"/>
    </source>
</evidence>
<evidence type="ECO:0000256" key="3">
    <source>
        <dbReference type="ARBA" id="ARBA00012891"/>
    </source>
</evidence>
<dbReference type="EC" id="5.6.2.1" evidence="3"/>
<evidence type="ECO:0000256" key="1">
    <source>
        <dbReference type="ARBA" id="ARBA00000213"/>
    </source>
</evidence>
<organism evidence="9 10">
    <name type="scientific">Rhizobium dioscoreae</name>
    <dbReference type="NCBI Taxonomy" id="2653122"/>
    <lineage>
        <taxon>Bacteria</taxon>
        <taxon>Pseudomonadati</taxon>
        <taxon>Pseudomonadota</taxon>
        <taxon>Alphaproteobacteria</taxon>
        <taxon>Hyphomicrobiales</taxon>
        <taxon>Rhizobiaceae</taxon>
        <taxon>Rhizobium/Agrobacterium group</taxon>
        <taxon>Rhizobium</taxon>
    </lineage>
</organism>
<dbReference type="InterPro" id="IPR011010">
    <property type="entry name" value="DNA_brk_join_enz"/>
</dbReference>
<dbReference type="Pfam" id="PF01028">
    <property type="entry name" value="Topoisom_I"/>
    <property type="match status" value="1"/>
</dbReference>
<evidence type="ECO:0000313" key="9">
    <source>
        <dbReference type="EMBL" id="GES51412.1"/>
    </source>
</evidence>
<sequence length="360" mass="40932">MNQIVAKVEAAAAAAEAKLHSGLIYIGNLEDGITRKPGRNGFVYYLPNGIRIRDRDEIARLNALAIPPAYTDVVISTDPLSHLQAVGFDARGRKQYRYHPEWQSERARAKFDRLADFGDTLPEIRQRVDVDLRSRGLTMEKALATVIWILDNLYIRIGNTAYAEENQSYGVTTLKSRHVRVEGGTVKFRFKGKSGKEWNLVHSDRRIANVVRRLQELPGQQLFQYVCDDGGCRQISSQDVNTYIRETMGSDFTSRQFRTWGATCLAVSALAPLKVESSESAITRQLNQVVDAVAAMLVNTRAVCKTSYIHPAVFEDFRNERLGDVLKIQTRSERLLNWMDMEEIRVLRWLQRRAARDVSL</sequence>
<dbReference type="InterPro" id="IPR014711">
    <property type="entry name" value="TopoI_cat_a-hlx-sub_euk"/>
</dbReference>
<dbReference type="Proteomes" id="UP000390335">
    <property type="component" value="Unassembled WGS sequence"/>
</dbReference>
<comment type="caution">
    <text evidence="9">The sequence shown here is derived from an EMBL/GenBank/DDBJ whole genome shotgun (WGS) entry which is preliminary data.</text>
</comment>
<evidence type="ECO:0000256" key="2">
    <source>
        <dbReference type="ARBA" id="ARBA00006645"/>
    </source>
</evidence>
<protein>
    <recommendedName>
        <fullName evidence="3">DNA topoisomerase</fullName>
        <ecNumber evidence="3">5.6.2.1</ecNumber>
    </recommendedName>
</protein>
<keyword evidence="6" id="KW-0413">Isomerase</keyword>
<keyword evidence="4" id="KW-0799">Topoisomerase</keyword>
<dbReference type="InterPro" id="IPR035447">
    <property type="entry name" value="DNA_topo_I_N_sf"/>
</dbReference>
<dbReference type="Gene3D" id="3.90.15.10">
    <property type="entry name" value="Topoisomerase I, Chain A, domain 3"/>
    <property type="match status" value="1"/>
</dbReference>
<dbReference type="InterPro" id="IPR049331">
    <property type="entry name" value="Top1B_N_bact"/>
</dbReference>
<keyword evidence="5" id="KW-0238">DNA-binding</keyword>
<dbReference type="PRINTS" id="PR00416">
    <property type="entry name" value="EUTPISMRASEI"/>
</dbReference>
<dbReference type="SUPFAM" id="SSF56349">
    <property type="entry name" value="DNA breaking-rejoining enzymes"/>
    <property type="match status" value="1"/>
</dbReference>
<name>A0ABQ0Z7V2_9HYPH</name>
<accession>A0ABQ0Z7V2</accession>